<name>A0A3L6PCN9_PANMI</name>
<evidence type="ECO:0000313" key="2">
    <source>
        <dbReference type="Proteomes" id="UP000275267"/>
    </source>
</evidence>
<gene>
    <name evidence="1" type="ORF">C2845_PMPSC048709</name>
</gene>
<comment type="caution">
    <text evidence="1">The sequence shown here is derived from an EMBL/GenBank/DDBJ whole genome shotgun (WGS) entry which is preliminary data.</text>
</comment>
<dbReference type="AlphaFoldDB" id="A0A3L6PCN9"/>
<keyword evidence="2" id="KW-1185">Reference proteome</keyword>
<dbReference type="Proteomes" id="UP000275267">
    <property type="component" value="Unassembled WGS sequence"/>
</dbReference>
<dbReference type="STRING" id="4540.A0A3L6PCN9"/>
<sequence>MAPVRAPPRAARLVVTVDVGILRPADRTPERMRSMRAALECVARERDGAARPPPAAELHLPAPLAAEDDAVPAKRRRVTGEDCPICCEAL</sequence>
<protein>
    <submittedName>
        <fullName evidence="1">Uncharacterized protein</fullName>
    </submittedName>
</protein>
<organism evidence="1 2">
    <name type="scientific">Panicum miliaceum</name>
    <name type="common">Proso millet</name>
    <name type="synonym">Broomcorn millet</name>
    <dbReference type="NCBI Taxonomy" id="4540"/>
    <lineage>
        <taxon>Eukaryota</taxon>
        <taxon>Viridiplantae</taxon>
        <taxon>Streptophyta</taxon>
        <taxon>Embryophyta</taxon>
        <taxon>Tracheophyta</taxon>
        <taxon>Spermatophyta</taxon>
        <taxon>Magnoliopsida</taxon>
        <taxon>Liliopsida</taxon>
        <taxon>Poales</taxon>
        <taxon>Poaceae</taxon>
        <taxon>PACMAD clade</taxon>
        <taxon>Panicoideae</taxon>
        <taxon>Panicodae</taxon>
        <taxon>Paniceae</taxon>
        <taxon>Panicinae</taxon>
        <taxon>Panicum</taxon>
        <taxon>Panicum sect. Panicum</taxon>
    </lineage>
</organism>
<evidence type="ECO:0000313" key="1">
    <source>
        <dbReference type="EMBL" id="RLM50096.1"/>
    </source>
</evidence>
<proteinExistence type="predicted"/>
<dbReference type="EMBL" id="PQIB02000447">
    <property type="protein sequence ID" value="RLM50096.1"/>
    <property type="molecule type" value="Genomic_DNA"/>
</dbReference>
<reference evidence="2" key="1">
    <citation type="journal article" date="2019" name="Nat. Commun.">
        <title>The genome of broomcorn millet.</title>
        <authorList>
            <person name="Zou C."/>
            <person name="Miki D."/>
            <person name="Li D."/>
            <person name="Tang Q."/>
            <person name="Xiao L."/>
            <person name="Rajput S."/>
            <person name="Deng P."/>
            <person name="Jia W."/>
            <person name="Huang R."/>
            <person name="Zhang M."/>
            <person name="Sun Y."/>
            <person name="Hu J."/>
            <person name="Fu X."/>
            <person name="Schnable P.S."/>
            <person name="Li F."/>
            <person name="Zhang H."/>
            <person name="Feng B."/>
            <person name="Zhu X."/>
            <person name="Liu R."/>
            <person name="Schnable J.C."/>
            <person name="Zhu J.-K."/>
            <person name="Zhang H."/>
        </authorList>
    </citation>
    <scope>NUCLEOTIDE SEQUENCE [LARGE SCALE GENOMIC DNA]</scope>
</reference>
<accession>A0A3L6PCN9</accession>